<dbReference type="InterPro" id="IPR000594">
    <property type="entry name" value="ThiF_NAD_FAD-bd"/>
</dbReference>
<name>A0A399D626_9BACT</name>
<dbReference type="Proteomes" id="UP000266441">
    <property type="component" value="Unassembled WGS sequence"/>
</dbReference>
<dbReference type="OrthoDB" id="9778208at2"/>
<dbReference type="RefSeq" id="WP_119348778.1">
    <property type="nucleotide sequence ID" value="NZ_QWET01000003.1"/>
</dbReference>
<dbReference type="InterPro" id="IPR045886">
    <property type="entry name" value="ThiF/MoeB/HesA"/>
</dbReference>
<dbReference type="AlphaFoldDB" id="A0A399D626"/>
<dbReference type="EMBL" id="QWET01000003">
    <property type="protein sequence ID" value="RIH66191.1"/>
    <property type="molecule type" value="Genomic_DNA"/>
</dbReference>
<dbReference type="GO" id="GO:0016779">
    <property type="term" value="F:nucleotidyltransferase activity"/>
    <property type="evidence" value="ECO:0007669"/>
    <property type="project" value="UniProtKB-KW"/>
</dbReference>
<organism evidence="2 3">
    <name type="scientific">Mariniphaga sediminis</name>
    <dbReference type="NCBI Taxonomy" id="1628158"/>
    <lineage>
        <taxon>Bacteria</taxon>
        <taxon>Pseudomonadati</taxon>
        <taxon>Bacteroidota</taxon>
        <taxon>Bacteroidia</taxon>
        <taxon>Marinilabiliales</taxon>
        <taxon>Prolixibacteraceae</taxon>
        <taxon>Mariniphaga</taxon>
    </lineage>
</organism>
<evidence type="ECO:0000313" key="2">
    <source>
        <dbReference type="EMBL" id="RIH66191.1"/>
    </source>
</evidence>
<dbReference type="Pfam" id="PF00899">
    <property type="entry name" value="ThiF"/>
    <property type="match status" value="1"/>
</dbReference>
<comment type="caution">
    <text evidence="2">The sequence shown here is derived from an EMBL/GenBank/DDBJ whole genome shotgun (WGS) entry which is preliminary data.</text>
</comment>
<evidence type="ECO:0000313" key="3">
    <source>
        <dbReference type="Proteomes" id="UP000266441"/>
    </source>
</evidence>
<protein>
    <submittedName>
        <fullName evidence="2">ThiF family adenylyltransferase</fullName>
    </submittedName>
</protein>
<dbReference type="GO" id="GO:0004792">
    <property type="term" value="F:thiosulfate-cyanide sulfurtransferase activity"/>
    <property type="evidence" value="ECO:0007669"/>
    <property type="project" value="TreeGrafter"/>
</dbReference>
<dbReference type="InterPro" id="IPR035985">
    <property type="entry name" value="Ubiquitin-activating_enz"/>
</dbReference>
<evidence type="ECO:0000259" key="1">
    <source>
        <dbReference type="Pfam" id="PF00899"/>
    </source>
</evidence>
<dbReference type="PANTHER" id="PTHR10953">
    <property type="entry name" value="UBIQUITIN-ACTIVATING ENZYME E1"/>
    <property type="match status" value="1"/>
</dbReference>
<dbReference type="Gene3D" id="3.40.50.720">
    <property type="entry name" value="NAD(P)-binding Rossmann-like Domain"/>
    <property type="match status" value="1"/>
</dbReference>
<keyword evidence="2" id="KW-0808">Transferase</keyword>
<feature type="domain" description="THIF-type NAD/FAD binding fold" evidence="1">
    <location>
        <begin position="179"/>
        <end position="318"/>
    </location>
</feature>
<dbReference type="GO" id="GO:0005737">
    <property type="term" value="C:cytoplasm"/>
    <property type="evidence" value="ECO:0007669"/>
    <property type="project" value="TreeGrafter"/>
</dbReference>
<gene>
    <name evidence="2" type="ORF">D1164_04575</name>
</gene>
<dbReference type="SUPFAM" id="SSF69572">
    <property type="entry name" value="Activating enzymes of the ubiquitin-like proteins"/>
    <property type="match status" value="1"/>
</dbReference>
<keyword evidence="3" id="KW-1185">Reference proteome</keyword>
<sequence>MDFQLKISGEHYNSLKNHLLPNDKKESIAIALCGRHIDEDCQCLFVHEVILIPYEDCQVRENDLIQWSTNKIIPFFKRLTNTDFGILKIHSHPLGLRSFSEQDDFSDKELFDSVYGWSNTGNPHASAIMMPDGEIIGRYIFSDLHFEPISKISIAGDRLLYFGGNSDDYSKPEFALRTIQTFGDTTYQKLKGLKIAVVGCSGTGSPVIEQLVRLGVGELILVDPDIVEFKNLNRIINSKYTDAKKRKPKVEAIANAIEEIGLGTKIKVFQKNLFDDIATLKAILKSDGVFGCMDSVDGRFLLNQLCSFYLLPYFDLGVKLEADGEGGINQIVASVHYVQPLKSSLLTRNLFDMNDVRASSQYRKNPEEFLELKKNAYIKNVNVNSPAVISINMTIASHAINDFLNRIHPYKVEEPNEYASSTIDITEGYIINGKEETYEVDHYLAKRAGRGDMTPFIEMPELSK</sequence>
<accession>A0A399D626</accession>
<dbReference type="PANTHER" id="PTHR10953:SF247">
    <property type="entry name" value="SLL6053 PROTEIN"/>
    <property type="match status" value="1"/>
</dbReference>
<reference evidence="2 3" key="1">
    <citation type="journal article" date="2015" name="Int. J. Syst. Evol. Microbiol.">
        <title>Mariniphaga sediminis sp. nov., isolated from coastal sediment.</title>
        <authorList>
            <person name="Wang F.Q."/>
            <person name="Shen Q.Y."/>
            <person name="Chen G.J."/>
            <person name="Du Z.J."/>
        </authorList>
    </citation>
    <scope>NUCLEOTIDE SEQUENCE [LARGE SCALE GENOMIC DNA]</scope>
    <source>
        <strain evidence="2 3">SY21</strain>
    </source>
</reference>
<dbReference type="GO" id="GO:0008641">
    <property type="term" value="F:ubiquitin-like modifier activating enzyme activity"/>
    <property type="evidence" value="ECO:0007669"/>
    <property type="project" value="InterPro"/>
</dbReference>
<keyword evidence="2" id="KW-0548">Nucleotidyltransferase</keyword>
<proteinExistence type="predicted"/>